<dbReference type="Gene3D" id="3.40.50.1820">
    <property type="entry name" value="alpha/beta hydrolase"/>
    <property type="match status" value="1"/>
</dbReference>
<dbReference type="EMBL" id="FOUI01000008">
    <property type="protein sequence ID" value="SFM56358.1"/>
    <property type="molecule type" value="Genomic_DNA"/>
</dbReference>
<keyword evidence="1" id="KW-0808">Transferase</keyword>
<sequence length="542" mass="60790">MAAVDAAHRRDRSDACSALAALCRCLVQQPCHHRRQFGQLLQGVLQLLQGQRIVITDNLDPRLRDPLWEQPADQLQLQLWQLCRNQGRDWLDGLQLAPAERSSLGLLCRQLADALSPANSPLSPLLRQQLAAQGPSMLANGALKLAADLLLEQPLAPMTDHSAHLPGRTLATSEGQVVLRLPMFELIHYQPLGASVYRRPLLMVPPPINRFYLLDLTPQQSLVQHALAQGHQVFMISWRNPNPSHCQWGFNHYIRALDQALQASSRICDGQPVNLLGVCSGGILTLLLQGLLQARDQQQRLTSASYLVTPIDSRLDTDMTRLLGPSSLAQLRRRVWQQGYLNERQLIGSFAWMRPQLTVWPQASQRYMENIPASSDPLDFWSQDATRLPARLVEDLLQLLEQDPLGGAQQLWVDGLPVNLQRLQIPSWHMGAERDHIVPWQNSWPGQRMGGERTFVLSSGGHVQSLLNNPQSGRGWYATSLVDSSSPTHCAMQHSRQPGSWWSAWTDWLDNHAGDLQDSSALRQHPDYPPLQAAPGRYVHQL</sequence>
<keyword evidence="2" id="KW-0012">Acyltransferase</keyword>
<reference evidence="6" key="1">
    <citation type="submission" date="2016-10" db="EMBL/GenBank/DDBJ databases">
        <authorList>
            <person name="Varghese N."/>
            <person name="Submissions S."/>
        </authorList>
    </citation>
    <scope>NUCLEOTIDE SEQUENCE [LARGE SCALE GENOMIC DNA]</scope>
    <source>
        <strain evidence="6">DSM 24213</strain>
    </source>
</reference>
<dbReference type="PANTHER" id="PTHR36837:SF5">
    <property type="entry name" value="POLY-3-HYDROXYBUTYRATE SYNTHASE"/>
    <property type="match status" value="1"/>
</dbReference>
<dbReference type="STRING" id="1720063.SAMN05216217_10813"/>
<proteinExistence type="predicted"/>
<feature type="domain" description="Poly-beta-hydroxybutyrate polymerase N-terminal" evidence="4">
    <location>
        <begin position="60"/>
        <end position="225"/>
    </location>
</feature>
<organism evidence="5 6">
    <name type="scientific">Halopseudomonas yangmingensis</name>
    <dbReference type="NCBI Taxonomy" id="1720063"/>
    <lineage>
        <taxon>Bacteria</taxon>
        <taxon>Pseudomonadati</taxon>
        <taxon>Pseudomonadota</taxon>
        <taxon>Gammaproteobacteria</taxon>
        <taxon>Pseudomonadales</taxon>
        <taxon>Pseudomonadaceae</taxon>
        <taxon>Halopseudomonas</taxon>
    </lineage>
</organism>
<feature type="region of interest" description="Disordered" evidence="3">
    <location>
        <begin position="520"/>
        <end position="542"/>
    </location>
</feature>
<dbReference type="Pfam" id="PF07167">
    <property type="entry name" value="PhaC_N"/>
    <property type="match status" value="1"/>
</dbReference>
<dbReference type="Proteomes" id="UP000243629">
    <property type="component" value="Unassembled WGS sequence"/>
</dbReference>
<dbReference type="GO" id="GO:0016746">
    <property type="term" value="F:acyltransferase activity"/>
    <property type="evidence" value="ECO:0007669"/>
    <property type="project" value="UniProtKB-KW"/>
</dbReference>
<evidence type="ECO:0000256" key="3">
    <source>
        <dbReference type="SAM" id="MobiDB-lite"/>
    </source>
</evidence>
<name>A0A1I4RVS0_9GAMM</name>
<dbReference type="OrthoDB" id="7208816at2"/>
<dbReference type="SUPFAM" id="SSF53474">
    <property type="entry name" value="alpha/beta-Hydrolases"/>
    <property type="match status" value="1"/>
</dbReference>
<evidence type="ECO:0000259" key="4">
    <source>
        <dbReference type="Pfam" id="PF07167"/>
    </source>
</evidence>
<dbReference type="AlphaFoldDB" id="A0A1I4RVS0"/>
<dbReference type="GO" id="GO:0042619">
    <property type="term" value="P:poly-hydroxybutyrate biosynthetic process"/>
    <property type="evidence" value="ECO:0007669"/>
    <property type="project" value="InterPro"/>
</dbReference>
<keyword evidence="6" id="KW-1185">Reference proteome</keyword>
<accession>A0A1I4RVS0</accession>
<evidence type="ECO:0000313" key="5">
    <source>
        <dbReference type="EMBL" id="SFM56358.1"/>
    </source>
</evidence>
<dbReference type="RefSeq" id="WP_093475593.1">
    <property type="nucleotide sequence ID" value="NZ_FOUI01000008.1"/>
</dbReference>
<evidence type="ECO:0000256" key="1">
    <source>
        <dbReference type="ARBA" id="ARBA00022679"/>
    </source>
</evidence>
<dbReference type="InterPro" id="IPR051321">
    <property type="entry name" value="PHA/PHB_synthase"/>
</dbReference>
<dbReference type="InterPro" id="IPR010941">
    <property type="entry name" value="PhaC_N"/>
</dbReference>
<dbReference type="PANTHER" id="PTHR36837">
    <property type="entry name" value="POLY(3-HYDROXYALKANOATE) POLYMERASE SUBUNIT PHAC"/>
    <property type="match status" value="1"/>
</dbReference>
<gene>
    <name evidence="5" type="ORF">SAMN05216217_10813</name>
</gene>
<evidence type="ECO:0000313" key="6">
    <source>
        <dbReference type="Proteomes" id="UP000243629"/>
    </source>
</evidence>
<protein>
    <submittedName>
        <fullName evidence="5">Polyhydroxyalkanoate synthase</fullName>
    </submittedName>
</protein>
<evidence type="ECO:0000256" key="2">
    <source>
        <dbReference type="ARBA" id="ARBA00023315"/>
    </source>
</evidence>
<dbReference type="InterPro" id="IPR029058">
    <property type="entry name" value="AB_hydrolase_fold"/>
</dbReference>